<dbReference type="AlphaFoldDB" id="A0A4Q9H1V5"/>
<dbReference type="GO" id="GO:0052621">
    <property type="term" value="F:diguanylate cyclase activity"/>
    <property type="evidence" value="ECO:0007669"/>
    <property type="project" value="UniProtKB-EC"/>
</dbReference>
<dbReference type="PROSITE" id="PS50887">
    <property type="entry name" value="GGDEF"/>
    <property type="match status" value="1"/>
</dbReference>
<protein>
    <recommendedName>
        <fullName evidence="1">diguanylate cyclase</fullName>
        <ecNumber evidence="1">2.7.7.65</ecNumber>
    </recommendedName>
</protein>
<dbReference type="InterPro" id="IPR043128">
    <property type="entry name" value="Rev_trsase/Diguanyl_cyclase"/>
</dbReference>
<dbReference type="Pfam" id="PF00990">
    <property type="entry name" value="GGDEF"/>
    <property type="match status" value="1"/>
</dbReference>
<dbReference type="RefSeq" id="WP_130966112.1">
    <property type="nucleotide sequence ID" value="NZ_SIXI01000001.1"/>
</dbReference>
<dbReference type="PANTHER" id="PTHR45138:SF9">
    <property type="entry name" value="DIGUANYLATE CYCLASE DGCM-RELATED"/>
    <property type="match status" value="1"/>
</dbReference>
<dbReference type="SUPFAM" id="SSF55073">
    <property type="entry name" value="Nucleotide cyclase"/>
    <property type="match status" value="1"/>
</dbReference>
<evidence type="ECO:0000256" key="2">
    <source>
        <dbReference type="ARBA" id="ARBA00034247"/>
    </source>
</evidence>
<keyword evidence="3" id="KW-0175">Coiled coil</keyword>
<accession>A0A4Q9H1V5</accession>
<feature type="domain" description="GGDEF" evidence="5">
    <location>
        <begin position="451"/>
        <end position="581"/>
    </location>
</feature>
<feature type="region of interest" description="Disordered" evidence="4">
    <location>
        <begin position="44"/>
        <end position="76"/>
    </location>
</feature>
<dbReference type="EC" id="2.7.7.65" evidence="1"/>
<evidence type="ECO:0000313" key="6">
    <source>
        <dbReference type="EMBL" id="TBO34163.1"/>
    </source>
</evidence>
<feature type="coiled-coil region" evidence="3">
    <location>
        <begin position="306"/>
        <end position="333"/>
    </location>
</feature>
<feature type="region of interest" description="Disordered" evidence="4">
    <location>
        <begin position="160"/>
        <end position="183"/>
    </location>
</feature>
<evidence type="ECO:0000256" key="4">
    <source>
        <dbReference type="SAM" id="MobiDB-lite"/>
    </source>
</evidence>
<evidence type="ECO:0000259" key="5">
    <source>
        <dbReference type="PROSITE" id="PS50887"/>
    </source>
</evidence>
<comment type="caution">
    <text evidence="6">The sequence shown here is derived from an EMBL/GenBank/DDBJ whole genome shotgun (WGS) entry which is preliminary data.</text>
</comment>
<dbReference type="InterPro" id="IPR050469">
    <property type="entry name" value="Diguanylate_Cyclase"/>
</dbReference>
<proteinExistence type="predicted"/>
<dbReference type="InterPro" id="IPR000160">
    <property type="entry name" value="GGDEF_dom"/>
</dbReference>
<comment type="catalytic activity">
    <reaction evidence="2">
        <text>2 GTP = 3',3'-c-di-GMP + 2 diphosphate</text>
        <dbReference type="Rhea" id="RHEA:24898"/>
        <dbReference type="ChEBI" id="CHEBI:33019"/>
        <dbReference type="ChEBI" id="CHEBI:37565"/>
        <dbReference type="ChEBI" id="CHEBI:58805"/>
        <dbReference type="EC" id="2.7.7.65"/>
    </reaction>
</comment>
<evidence type="ECO:0000256" key="1">
    <source>
        <dbReference type="ARBA" id="ARBA00012528"/>
    </source>
</evidence>
<dbReference type="OrthoDB" id="9813903at2"/>
<gene>
    <name evidence="6" type="ORF">EYS42_01600</name>
</gene>
<organism evidence="6 7">
    <name type="scientific">Aquabacterium lacunae</name>
    <dbReference type="NCBI Taxonomy" id="2528630"/>
    <lineage>
        <taxon>Bacteria</taxon>
        <taxon>Pseudomonadati</taxon>
        <taxon>Pseudomonadota</taxon>
        <taxon>Betaproteobacteria</taxon>
        <taxon>Burkholderiales</taxon>
        <taxon>Aquabacterium</taxon>
    </lineage>
</organism>
<dbReference type="Proteomes" id="UP000292120">
    <property type="component" value="Unassembled WGS sequence"/>
</dbReference>
<dbReference type="NCBIfam" id="TIGR00254">
    <property type="entry name" value="GGDEF"/>
    <property type="match status" value="1"/>
</dbReference>
<dbReference type="FunFam" id="3.30.70.270:FF:000001">
    <property type="entry name" value="Diguanylate cyclase domain protein"/>
    <property type="match status" value="1"/>
</dbReference>
<evidence type="ECO:0000256" key="3">
    <source>
        <dbReference type="SAM" id="Coils"/>
    </source>
</evidence>
<dbReference type="InterPro" id="IPR029787">
    <property type="entry name" value="Nucleotide_cyclase"/>
</dbReference>
<dbReference type="CDD" id="cd01949">
    <property type="entry name" value="GGDEF"/>
    <property type="match status" value="1"/>
</dbReference>
<reference evidence="6 7" key="1">
    <citation type="submission" date="2019-02" db="EMBL/GenBank/DDBJ databases">
        <title>Aquabacterium sp. strain KMB7.</title>
        <authorList>
            <person name="Chen W.-M."/>
        </authorList>
    </citation>
    <scope>NUCLEOTIDE SEQUENCE [LARGE SCALE GENOMIC DNA]</scope>
    <source>
        <strain evidence="6 7">KMB7</strain>
    </source>
</reference>
<dbReference type="PANTHER" id="PTHR45138">
    <property type="entry name" value="REGULATORY COMPONENTS OF SENSORY TRANSDUCTION SYSTEM"/>
    <property type="match status" value="1"/>
</dbReference>
<evidence type="ECO:0000313" key="7">
    <source>
        <dbReference type="Proteomes" id="UP000292120"/>
    </source>
</evidence>
<dbReference type="Gene3D" id="3.30.70.270">
    <property type="match status" value="1"/>
</dbReference>
<dbReference type="EMBL" id="SIXI01000001">
    <property type="protein sequence ID" value="TBO34163.1"/>
    <property type="molecule type" value="Genomic_DNA"/>
</dbReference>
<feature type="compositionally biased region" description="Low complexity" evidence="4">
    <location>
        <begin position="160"/>
        <end position="176"/>
    </location>
</feature>
<feature type="coiled-coil region" evidence="3">
    <location>
        <begin position="393"/>
        <end position="420"/>
    </location>
</feature>
<sequence>MSAPQVPQATPALLAKAALKRLALDRLEPTPDNYRKAYEAECKAAGVPTPSRGATGELPAAATSVSATAERPDPGPEWSDLIGRITRGLERPNKQWTTARKKESLQRVLTGSRQSAERLLQRLQQLILSWDKDDPDSLVSEGADLANVVGSTEASATATAAQAAAGTQAPPGSASPDKALAPDTVPAEVATCWHSTLQQALPESEATGREAAMALDQAFAMALQADQHPPDTVRQQARQACEQARRVIEHRHHLVTHLTRLCQTLTDSLVDLAENDSWVAGQCQAMQAELVHGLTPRGSRRLHELLRDTRERQKTLRAEREAARQALKDMLHQMLSEIGALGHATGTFQDKLLGYAETIGQADTLESLAGVVRDLVADSRTVHGVIHSTQERLQAEHTRATELTDRVRSLEDELRRLSEEVSTDPLTQIANRRGLEKAFETERARVNRQGAPMSIGLLDVDNFKKLNDTLGHQTGDEALKFLARRVSESLRPMDVVARYGGEEFVVLLPNTQAEEAQGVLTRLQRQLSAEFFTQGEQKVFITFSAGVTPYRDQEPIETALERADLALYEAKRSGKNRTCLG</sequence>
<dbReference type="SMART" id="SM00267">
    <property type="entry name" value="GGDEF"/>
    <property type="match status" value="1"/>
</dbReference>
<keyword evidence="7" id="KW-1185">Reference proteome</keyword>
<name>A0A4Q9H1V5_9BURK</name>